<sequence length="47" mass="4998">MSRKTGAIHGDVDLDVFLAAHLAQIGWLAGKGQAFGELFDLDRGIAD</sequence>
<reference evidence="1" key="1">
    <citation type="submission" date="2015-10" db="EMBL/GenBank/DDBJ databases">
        <authorList>
            <person name="Gilbert D.G."/>
        </authorList>
    </citation>
    <scope>NUCLEOTIDE SEQUENCE</scope>
    <source>
        <strain evidence="1">Phyl III-seqv23</strain>
    </source>
</reference>
<accession>A0A0S4UFH3</accession>
<organism evidence="1">
    <name type="scientific">Ralstonia solanacearum</name>
    <name type="common">Pseudomonas solanacearum</name>
    <dbReference type="NCBI Taxonomy" id="305"/>
    <lineage>
        <taxon>Bacteria</taxon>
        <taxon>Pseudomonadati</taxon>
        <taxon>Pseudomonadota</taxon>
        <taxon>Betaproteobacteria</taxon>
        <taxon>Burkholderiales</taxon>
        <taxon>Burkholderiaceae</taxon>
        <taxon>Ralstonia</taxon>
        <taxon>Ralstonia solanacearum species complex</taxon>
    </lineage>
</organism>
<evidence type="ECO:0000313" key="1">
    <source>
        <dbReference type="EMBL" id="CUV20979.1"/>
    </source>
</evidence>
<name>A0A0S4UFH3_RALSL</name>
<proteinExistence type="predicted"/>
<dbReference type="AlphaFoldDB" id="A0A0S4UFH3"/>
<protein>
    <submittedName>
        <fullName evidence="1">Uncharacterized protein</fullName>
    </submittedName>
</protein>
<gene>
    <name evidence="1" type="ORF">PSS4_v1_1950004</name>
</gene>
<dbReference type="EMBL" id="LN899821">
    <property type="protein sequence ID" value="CUV20979.1"/>
    <property type="molecule type" value="Genomic_DNA"/>
</dbReference>